<sequence length="353" mass="41131">MALAKKFKLYLWTALVFYLIFCFGESFAYPDTFFKRNINGLFLLVFVLLLNYLLFETALPLFKSNGRSIVSGAILVIVLIFLYTIGLYEWRQLWIKLNLYTDYTPGLTYWNGVEIHSRYSLASIIFFGVAVHLYNYTQLKNAAKQLRLENQEAELNYLKSQTNPHFLFNTLNNIYSLARDKSNLAPESILRLSKILRFMLYETNGEFIPVDKEIKIIEDYIALETLRYDNSLKIEFAHNAEDYSRPIPPLLLIPLVENAFKHGVSETRNKPFISIELSIQQQQLSFTVKNSVGDAPERGYVKENIGLSNLRRQLMLLYSDYHLSATLENSEFVVNLKINFASHVKNKLHHHRR</sequence>
<protein>
    <submittedName>
        <fullName evidence="4">Histidine kinase</fullName>
    </submittedName>
</protein>
<dbReference type="Pfam" id="PF06580">
    <property type="entry name" value="His_kinase"/>
    <property type="match status" value="1"/>
</dbReference>
<keyword evidence="4" id="KW-0808">Transferase</keyword>
<dbReference type="PANTHER" id="PTHR34220">
    <property type="entry name" value="SENSOR HISTIDINE KINASE YPDA"/>
    <property type="match status" value="1"/>
</dbReference>
<keyword evidence="4" id="KW-0418">Kinase</keyword>
<feature type="transmembrane region" description="Helical" evidence="2">
    <location>
        <begin position="41"/>
        <end position="62"/>
    </location>
</feature>
<evidence type="ECO:0000313" key="4">
    <source>
        <dbReference type="EMBL" id="TWI85743.1"/>
    </source>
</evidence>
<dbReference type="EMBL" id="VLLE01000002">
    <property type="protein sequence ID" value="TWI85743.1"/>
    <property type="molecule type" value="Genomic_DNA"/>
</dbReference>
<dbReference type="GO" id="GO:0016020">
    <property type="term" value="C:membrane"/>
    <property type="evidence" value="ECO:0007669"/>
    <property type="project" value="InterPro"/>
</dbReference>
<dbReference type="Proteomes" id="UP000316167">
    <property type="component" value="Unassembled WGS sequence"/>
</dbReference>
<feature type="transmembrane region" description="Helical" evidence="2">
    <location>
        <begin position="69"/>
        <end position="88"/>
    </location>
</feature>
<dbReference type="Gene3D" id="3.30.565.10">
    <property type="entry name" value="Histidine kinase-like ATPase, C-terminal domain"/>
    <property type="match status" value="1"/>
</dbReference>
<evidence type="ECO:0000313" key="5">
    <source>
        <dbReference type="Proteomes" id="UP000316167"/>
    </source>
</evidence>
<organism evidence="4 5">
    <name type="scientific">Lacibacter cauensis</name>
    <dbReference type="NCBI Taxonomy" id="510947"/>
    <lineage>
        <taxon>Bacteria</taxon>
        <taxon>Pseudomonadati</taxon>
        <taxon>Bacteroidota</taxon>
        <taxon>Chitinophagia</taxon>
        <taxon>Chitinophagales</taxon>
        <taxon>Chitinophagaceae</taxon>
        <taxon>Lacibacter</taxon>
    </lineage>
</organism>
<dbReference type="OrthoDB" id="9792992at2"/>
<keyword evidence="2" id="KW-0812">Transmembrane</keyword>
<dbReference type="PANTHER" id="PTHR34220:SF7">
    <property type="entry name" value="SENSOR HISTIDINE KINASE YPDA"/>
    <property type="match status" value="1"/>
</dbReference>
<dbReference type="InterPro" id="IPR010559">
    <property type="entry name" value="Sig_transdc_His_kin_internal"/>
</dbReference>
<reference evidence="4 5" key="1">
    <citation type="journal article" date="2015" name="Stand. Genomic Sci.">
        <title>Genomic Encyclopedia of Bacterial and Archaeal Type Strains, Phase III: the genomes of soil and plant-associated and newly described type strains.</title>
        <authorList>
            <person name="Whitman W.B."/>
            <person name="Woyke T."/>
            <person name="Klenk H.P."/>
            <person name="Zhou Y."/>
            <person name="Lilburn T.G."/>
            <person name="Beck B.J."/>
            <person name="De Vos P."/>
            <person name="Vandamme P."/>
            <person name="Eisen J.A."/>
            <person name="Garrity G."/>
            <person name="Hugenholtz P."/>
            <person name="Kyrpides N.C."/>
        </authorList>
    </citation>
    <scope>NUCLEOTIDE SEQUENCE [LARGE SCALE GENOMIC DNA]</scope>
    <source>
        <strain evidence="4 5">CGMCC 1.7271</strain>
    </source>
</reference>
<keyword evidence="2" id="KW-1133">Transmembrane helix</keyword>
<gene>
    <name evidence="4" type="ORF">IQ13_0911</name>
</gene>
<dbReference type="AlphaFoldDB" id="A0A562SX49"/>
<name>A0A562SX49_9BACT</name>
<feature type="domain" description="Signal transduction histidine kinase internal region" evidence="3">
    <location>
        <begin position="153"/>
        <end position="231"/>
    </location>
</feature>
<dbReference type="InterPro" id="IPR050640">
    <property type="entry name" value="Bact_2-comp_sensor_kinase"/>
</dbReference>
<proteinExistence type="predicted"/>
<keyword evidence="2" id="KW-0472">Membrane</keyword>
<feature type="transmembrane region" description="Helical" evidence="2">
    <location>
        <begin position="9"/>
        <end position="29"/>
    </location>
</feature>
<evidence type="ECO:0000259" key="3">
    <source>
        <dbReference type="Pfam" id="PF06580"/>
    </source>
</evidence>
<dbReference type="GO" id="GO:0000155">
    <property type="term" value="F:phosphorelay sensor kinase activity"/>
    <property type="evidence" value="ECO:0007669"/>
    <property type="project" value="InterPro"/>
</dbReference>
<comment type="caution">
    <text evidence="4">The sequence shown here is derived from an EMBL/GenBank/DDBJ whole genome shotgun (WGS) entry which is preliminary data.</text>
</comment>
<feature type="transmembrane region" description="Helical" evidence="2">
    <location>
        <begin position="119"/>
        <end position="137"/>
    </location>
</feature>
<dbReference type="RefSeq" id="WP_144884844.1">
    <property type="nucleotide sequence ID" value="NZ_VLLE01000002.1"/>
</dbReference>
<accession>A0A562SX49</accession>
<feature type="coiled-coil region" evidence="1">
    <location>
        <begin position="136"/>
        <end position="163"/>
    </location>
</feature>
<dbReference type="InterPro" id="IPR036890">
    <property type="entry name" value="HATPase_C_sf"/>
</dbReference>
<evidence type="ECO:0000256" key="2">
    <source>
        <dbReference type="SAM" id="Phobius"/>
    </source>
</evidence>
<evidence type="ECO:0000256" key="1">
    <source>
        <dbReference type="SAM" id="Coils"/>
    </source>
</evidence>
<keyword evidence="1" id="KW-0175">Coiled coil</keyword>
<keyword evidence="5" id="KW-1185">Reference proteome</keyword>